<dbReference type="Proteomes" id="UP000679691">
    <property type="component" value="Unassembled WGS sequence"/>
</dbReference>
<evidence type="ECO:0000313" key="1">
    <source>
        <dbReference type="EMBL" id="MBP3942861.1"/>
    </source>
</evidence>
<name>A0A8T4HDQ5_9SPHI</name>
<organism evidence="1 2">
    <name type="scientific">Rhinopithecimicrobium faecis</name>
    <dbReference type="NCBI Taxonomy" id="2820698"/>
    <lineage>
        <taxon>Bacteria</taxon>
        <taxon>Pseudomonadati</taxon>
        <taxon>Bacteroidota</taxon>
        <taxon>Sphingobacteriia</taxon>
        <taxon>Sphingobacteriales</taxon>
        <taxon>Sphingobacteriaceae</taxon>
        <taxon>Rhinopithecimicrobium</taxon>
    </lineage>
</organism>
<accession>A0A8T4HDQ5</accession>
<dbReference type="RefSeq" id="WP_353546347.1">
    <property type="nucleotide sequence ID" value="NZ_JAGKSB010000004.1"/>
</dbReference>
<dbReference type="EMBL" id="JAGKSB010000004">
    <property type="protein sequence ID" value="MBP3942861.1"/>
    <property type="molecule type" value="Genomic_DNA"/>
</dbReference>
<gene>
    <name evidence="1" type="ORF">J5U18_04665</name>
</gene>
<evidence type="ECO:0000313" key="2">
    <source>
        <dbReference type="Proteomes" id="UP000679691"/>
    </source>
</evidence>
<reference evidence="1" key="1">
    <citation type="submission" date="2021-03" db="EMBL/GenBank/DDBJ databases">
        <authorList>
            <person name="Lu T."/>
            <person name="Wang Q."/>
            <person name="Han X."/>
        </authorList>
    </citation>
    <scope>NUCLEOTIDE SEQUENCE</scope>
    <source>
        <strain evidence="1">WQ 2009</strain>
    </source>
</reference>
<keyword evidence="2" id="KW-1185">Reference proteome</keyword>
<protein>
    <submittedName>
        <fullName evidence="1">Uncharacterized protein</fullName>
    </submittedName>
</protein>
<dbReference type="AlphaFoldDB" id="A0A8T4HDQ5"/>
<comment type="caution">
    <text evidence="1">The sequence shown here is derived from an EMBL/GenBank/DDBJ whole genome shotgun (WGS) entry which is preliminary data.</text>
</comment>
<sequence>MAKFVELTTLKGEKIKINLDAVYEYSEDSTGSIIKTNIVIYTYIDPRITDAEKENVQIHKYLTYRVKEKLSELI</sequence>
<proteinExistence type="predicted"/>